<proteinExistence type="predicted"/>
<dbReference type="EMBL" id="UGXS01000004">
    <property type="protein sequence ID" value="SUH14730.1"/>
    <property type="molecule type" value="Genomic_DNA"/>
</dbReference>
<keyword evidence="1" id="KW-0255">Endonuclease</keyword>
<reference evidence="1 2" key="1">
    <citation type="submission" date="2018-06" db="EMBL/GenBank/DDBJ databases">
        <authorList>
            <consortium name="Pathogen Informatics"/>
            <person name="Doyle S."/>
        </authorList>
    </citation>
    <scope>NUCLEOTIDE SEQUENCE [LARGE SCALE GENOMIC DNA]</scope>
    <source>
        <strain evidence="1 2">NCTC8258</strain>
    </source>
</reference>
<dbReference type="Proteomes" id="UP000255509">
    <property type="component" value="Unassembled WGS sequence"/>
</dbReference>
<dbReference type="InterPro" id="IPR001719">
    <property type="entry name" value="AP_endonuc_2"/>
</dbReference>
<gene>
    <name evidence="1" type="primary">nfo_2</name>
    <name evidence="1" type="ORF">NCTC8258_02424</name>
</gene>
<dbReference type="InterPro" id="IPR036237">
    <property type="entry name" value="Xyl_isomerase-like_sf"/>
</dbReference>
<name>A0A379W675_SALET</name>
<sequence length="72" mass="7701">MKYIGAHVSAAGGLANAPARAAEIGATAFALFTKNQRQWRAAPLTPQVIDDFKIACEKYHFSAAQILPTIVT</sequence>
<organism evidence="1 2">
    <name type="scientific">Salmonella enterica I</name>
    <dbReference type="NCBI Taxonomy" id="59201"/>
    <lineage>
        <taxon>Bacteria</taxon>
        <taxon>Pseudomonadati</taxon>
        <taxon>Pseudomonadota</taxon>
        <taxon>Gammaproteobacteria</taxon>
        <taxon>Enterobacterales</taxon>
        <taxon>Enterobacteriaceae</taxon>
        <taxon>Salmonella</taxon>
    </lineage>
</organism>
<protein>
    <submittedName>
        <fullName evidence="1">Endonuclease IV</fullName>
        <ecNumber evidence="1">3.1.21.2</ecNumber>
    </submittedName>
</protein>
<dbReference type="GO" id="GO:0003906">
    <property type="term" value="F:DNA-(apurinic or apyrimidinic site) endonuclease activity"/>
    <property type="evidence" value="ECO:0007669"/>
    <property type="project" value="TreeGrafter"/>
</dbReference>
<evidence type="ECO:0000313" key="1">
    <source>
        <dbReference type="EMBL" id="SUH14730.1"/>
    </source>
</evidence>
<dbReference type="PANTHER" id="PTHR21445">
    <property type="entry name" value="ENDONUCLEASE IV ENDODEOXYRIBONUCLEASE IV"/>
    <property type="match status" value="1"/>
</dbReference>
<dbReference type="GO" id="GO:0003677">
    <property type="term" value="F:DNA binding"/>
    <property type="evidence" value="ECO:0007669"/>
    <property type="project" value="InterPro"/>
</dbReference>
<dbReference type="GO" id="GO:0006284">
    <property type="term" value="P:base-excision repair"/>
    <property type="evidence" value="ECO:0007669"/>
    <property type="project" value="TreeGrafter"/>
</dbReference>
<keyword evidence="1" id="KW-0540">Nuclease</keyword>
<keyword evidence="1" id="KW-0378">Hydrolase</keyword>
<dbReference type="PANTHER" id="PTHR21445:SF0">
    <property type="entry name" value="APURINIC-APYRIMIDINIC ENDONUCLEASE"/>
    <property type="match status" value="1"/>
</dbReference>
<dbReference type="GO" id="GO:0008833">
    <property type="term" value="F:deoxyribonuclease IV (phage-T4-induced) activity"/>
    <property type="evidence" value="ECO:0007669"/>
    <property type="project" value="UniProtKB-EC"/>
</dbReference>
<dbReference type="Gene3D" id="3.20.20.150">
    <property type="entry name" value="Divalent-metal-dependent TIM barrel enzymes"/>
    <property type="match status" value="1"/>
</dbReference>
<dbReference type="EC" id="3.1.21.2" evidence="1"/>
<dbReference type="AlphaFoldDB" id="A0A379W675"/>
<accession>A0A379W675</accession>
<dbReference type="GO" id="GO:0008270">
    <property type="term" value="F:zinc ion binding"/>
    <property type="evidence" value="ECO:0007669"/>
    <property type="project" value="InterPro"/>
</dbReference>
<dbReference type="GO" id="GO:0008081">
    <property type="term" value="F:phosphoric diester hydrolase activity"/>
    <property type="evidence" value="ECO:0007669"/>
    <property type="project" value="TreeGrafter"/>
</dbReference>
<dbReference type="SUPFAM" id="SSF51658">
    <property type="entry name" value="Xylose isomerase-like"/>
    <property type="match status" value="1"/>
</dbReference>
<evidence type="ECO:0000313" key="2">
    <source>
        <dbReference type="Proteomes" id="UP000255509"/>
    </source>
</evidence>